<dbReference type="VEuPathDB" id="FungiDB:JI435_306030"/>
<accession>A0A7U2F501</accession>
<reference evidence="2" key="1">
    <citation type="journal article" date="2021" name="BMC Genomics">
        <title>Chromosome-level genome assembly and manually-curated proteome of model necrotroph Parastagonospora nodorum Sn15 reveals a genome-wide trove of candidate effector homologs, and redundancy of virulence-related functions within an accessory chromosome.</title>
        <authorList>
            <person name="Bertazzoni S."/>
            <person name="Jones D.A.B."/>
            <person name="Phan H.T."/>
            <person name="Tan K.-C."/>
            <person name="Hane J.K."/>
        </authorList>
    </citation>
    <scope>NUCLEOTIDE SEQUENCE [LARGE SCALE GENOMIC DNA]</scope>
    <source>
        <strain evidence="2">SN15 / ATCC MYA-4574 / FGSC 10173)</strain>
    </source>
</reference>
<dbReference type="AlphaFoldDB" id="A0A7U2F501"/>
<evidence type="ECO:0000313" key="1">
    <source>
        <dbReference type="EMBL" id="QRC97713.1"/>
    </source>
</evidence>
<dbReference type="EMBL" id="CP069029">
    <property type="protein sequence ID" value="QRC97713.1"/>
    <property type="molecule type" value="Genomic_DNA"/>
</dbReference>
<proteinExistence type="predicted"/>
<protein>
    <submittedName>
        <fullName evidence="1">Uncharacterized protein</fullName>
    </submittedName>
</protein>
<gene>
    <name evidence="1" type="ORF">JI435_306030</name>
</gene>
<dbReference type="Proteomes" id="UP000663193">
    <property type="component" value="Chromosome 7"/>
</dbReference>
<name>A0A7U2F501_PHANO</name>
<evidence type="ECO:0000313" key="2">
    <source>
        <dbReference type="Proteomes" id="UP000663193"/>
    </source>
</evidence>
<organism evidence="1 2">
    <name type="scientific">Phaeosphaeria nodorum (strain SN15 / ATCC MYA-4574 / FGSC 10173)</name>
    <name type="common">Glume blotch fungus</name>
    <name type="synonym">Parastagonospora nodorum</name>
    <dbReference type="NCBI Taxonomy" id="321614"/>
    <lineage>
        <taxon>Eukaryota</taxon>
        <taxon>Fungi</taxon>
        <taxon>Dikarya</taxon>
        <taxon>Ascomycota</taxon>
        <taxon>Pezizomycotina</taxon>
        <taxon>Dothideomycetes</taxon>
        <taxon>Pleosporomycetidae</taxon>
        <taxon>Pleosporales</taxon>
        <taxon>Pleosporineae</taxon>
        <taxon>Phaeosphaeriaceae</taxon>
        <taxon>Parastagonospora</taxon>
    </lineage>
</organism>
<sequence>MYRPLTDFEEIIVTMASAVKAPGAIWDPGYIAFANRIEFYTSCLHTVIACVFPHRVALV</sequence>
<keyword evidence="2" id="KW-1185">Reference proteome</keyword>